<dbReference type="Pfam" id="PF01135">
    <property type="entry name" value="PCMT"/>
    <property type="match status" value="2"/>
</dbReference>
<evidence type="ECO:0000313" key="8">
    <source>
        <dbReference type="EMBL" id="RLN67689.1"/>
    </source>
</evidence>
<dbReference type="SUPFAM" id="SSF53335">
    <property type="entry name" value="S-adenosyl-L-methionine-dependent methyltransferases"/>
    <property type="match status" value="2"/>
</dbReference>
<evidence type="ECO:0000256" key="7">
    <source>
        <dbReference type="ARBA" id="ARBA00022691"/>
    </source>
</evidence>
<keyword evidence="7" id="KW-0949">S-adenosyl-L-methionine</keyword>
<accession>A0A3R7J017</accession>
<evidence type="ECO:0000256" key="3">
    <source>
        <dbReference type="ARBA" id="ARBA00011890"/>
    </source>
</evidence>
<comment type="similarity">
    <text evidence="2">Belongs to the methyltransferase superfamily. L-isoaspartyl/D-aspartyl protein methyltransferase family.</text>
</comment>
<evidence type="ECO:0000256" key="4">
    <source>
        <dbReference type="ARBA" id="ARBA00022490"/>
    </source>
</evidence>
<evidence type="ECO:0000256" key="2">
    <source>
        <dbReference type="ARBA" id="ARBA00005369"/>
    </source>
</evidence>
<dbReference type="GO" id="GO:0005737">
    <property type="term" value="C:cytoplasm"/>
    <property type="evidence" value="ECO:0007669"/>
    <property type="project" value="UniProtKB-SubCell"/>
</dbReference>
<dbReference type="AlphaFoldDB" id="A0A3R7J017"/>
<dbReference type="GO" id="GO:0004719">
    <property type="term" value="F:protein-L-isoaspartate (D-aspartate) O-methyltransferase activity"/>
    <property type="evidence" value="ECO:0007669"/>
    <property type="project" value="UniProtKB-EC"/>
</dbReference>
<proteinExistence type="inferred from homology"/>
<reference evidence="8 9" key="1">
    <citation type="submission" date="2018-07" db="EMBL/GenBank/DDBJ databases">
        <title>Genome sequencing of oomycete isolates from Chile give support for New Zealand origin for Phytophthora kernoviae and make available the first Nothophytophthora sp. genome.</title>
        <authorList>
            <person name="Studholme D.J."/>
            <person name="Sanfuentes E."/>
            <person name="Panda P."/>
            <person name="Hill R."/>
            <person name="Sambles C."/>
            <person name="Grant M."/>
            <person name="Williams N.M."/>
            <person name="Mcdougal R.L."/>
        </authorList>
    </citation>
    <scope>NUCLEOTIDE SEQUENCE [LARGE SCALE GENOMIC DNA]</scope>
    <source>
        <strain evidence="8">Chile7</strain>
    </source>
</reference>
<dbReference type="FunFam" id="3.40.50.150:FF:000556">
    <property type="entry name" value="Probable protein-L-isoaspartate O-methyltransferase"/>
    <property type="match status" value="2"/>
</dbReference>
<evidence type="ECO:0000256" key="1">
    <source>
        <dbReference type="ARBA" id="ARBA00004496"/>
    </source>
</evidence>
<comment type="subcellular location">
    <subcellularLocation>
        <location evidence="1">Cytoplasm</location>
    </subcellularLocation>
</comment>
<dbReference type="InterPro" id="IPR029063">
    <property type="entry name" value="SAM-dependent_MTases_sf"/>
</dbReference>
<dbReference type="GO" id="GO:0032259">
    <property type="term" value="P:methylation"/>
    <property type="evidence" value="ECO:0007669"/>
    <property type="project" value="UniProtKB-KW"/>
</dbReference>
<evidence type="ECO:0000313" key="9">
    <source>
        <dbReference type="Proteomes" id="UP000284657"/>
    </source>
</evidence>
<keyword evidence="4" id="KW-0963">Cytoplasm</keyword>
<evidence type="ECO:0000256" key="5">
    <source>
        <dbReference type="ARBA" id="ARBA00022603"/>
    </source>
</evidence>
<dbReference type="InterPro" id="IPR000682">
    <property type="entry name" value="PCMT"/>
</dbReference>
<sequence length="503" mass="54543">MSFWPHNPTDMAGLISHLRSKGVVRSEAVANAMVRTDRAKYMAQIETPDGEHVGHLEAYQDSPHPIGYHQTISAPHMHAHAMELGYAAIKDVNKPCILDVGSGSGYLTACLGRLVEEKHGRVFGLEILPGLVQFSKKNIQVADGDLLDNGIVSVHCHNGWDGLPNEVPFHYIHVGAAAETPPQALLDQLAEGGRMVLPLDEPRGGQMFVEITRHGSCFSQRRLFGVCYVPLVRERVQIKTMALSMLRWPCSSTSNEGLIQNMVKTGVVHTVAVADAMKRTDRACFVPRTLQEDAYQDSPCPIGFNQIISAPHTHAHVLELAHTTLMGVIKPRVLDIGAGSGYLAAALARLVDDAGGRVFGLELLPALTQFARKNVLHAAADLLERGVISLHCHNGWNGLPSEGPFNFIFVGAAVSSPPQMLLDQLADGGQLVVPVDDPRGGQALVSVMRHGSSFVRRKIMPACFVPLIRGEVAKKRRGLGVAGDTEPPVTKTLRATYSFRAVR</sequence>
<dbReference type="Gene3D" id="3.40.50.150">
    <property type="entry name" value="Vaccinia Virus protein VP39"/>
    <property type="match status" value="2"/>
</dbReference>
<dbReference type="EC" id="2.1.1.77" evidence="3"/>
<protein>
    <recommendedName>
        <fullName evidence="3">protein-L-isoaspartate(D-aspartate) O-methyltransferase</fullName>
        <ecNumber evidence="3">2.1.1.77</ecNumber>
    </recommendedName>
</protein>
<evidence type="ECO:0000256" key="6">
    <source>
        <dbReference type="ARBA" id="ARBA00022679"/>
    </source>
</evidence>
<name>A0A3R7J017_9STRA</name>
<dbReference type="Proteomes" id="UP000284657">
    <property type="component" value="Unassembled WGS sequence"/>
</dbReference>
<organism evidence="8 9">
    <name type="scientific">Phytophthora kernoviae</name>
    <dbReference type="NCBI Taxonomy" id="325452"/>
    <lineage>
        <taxon>Eukaryota</taxon>
        <taxon>Sar</taxon>
        <taxon>Stramenopiles</taxon>
        <taxon>Oomycota</taxon>
        <taxon>Peronosporomycetes</taxon>
        <taxon>Peronosporales</taxon>
        <taxon>Peronosporaceae</taxon>
        <taxon>Phytophthora</taxon>
    </lineage>
</organism>
<dbReference type="PANTHER" id="PTHR11579">
    <property type="entry name" value="PROTEIN-L-ISOASPARTATE O-METHYLTRANSFERASE"/>
    <property type="match status" value="1"/>
</dbReference>
<gene>
    <name evidence="8" type="ORF">BBJ29_001784</name>
</gene>
<dbReference type="CDD" id="cd02440">
    <property type="entry name" value="AdoMet_MTases"/>
    <property type="match status" value="2"/>
</dbReference>
<dbReference type="NCBIfam" id="TIGR00080">
    <property type="entry name" value="pimt"/>
    <property type="match status" value="1"/>
</dbReference>
<keyword evidence="5" id="KW-0489">Methyltransferase</keyword>
<keyword evidence="6" id="KW-0808">Transferase</keyword>
<dbReference type="PANTHER" id="PTHR11579:SF0">
    <property type="entry name" value="PROTEIN-L-ISOASPARTATE(D-ASPARTATE) O-METHYLTRANSFERASE"/>
    <property type="match status" value="1"/>
</dbReference>
<dbReference type="EMBL" id="MBAD02000442">
    <property type="protein sequence ID" value="RLN67689.1"/>
    <property type="molecule type" value="Genomic_DNA"/>
</dbReference>
<comment type="caution">
    <text evidence="8">The sequence shown here is derived from an EMBL/GenBank/DDBJ whole genome shotgun (WGS) entry which is preliminary data.</text>
</comment>